<dbReference type="NCBIfam" id="TIGR01733">
    <property type="entry name" value="AA-adenyl-dom"/>
    <property type="match status" value="3"/>
</dbReference>
<dbReference type="InterPro" id="IPR023213">
    <property type="entry name" value="CAT-like_dom_sf"/>
</dbReference>
<accession>A0A517I5M2</accession>
<dbReference type="CDD" id="cd05930">
    <property type="entry name" value="A_NRPS"/>
    <property type="match status" value="2"/>
</dbReference>
<dbReference type="PROSITE" id="PS00012">
    <property type="entry name" value="PHOSPHOPANTETHEINE"/>
    <property type="match status" value="2"/>
</dbReference>
<dbReference type="InterPro" id="IPR020806">
    <property type="entry name" value="PKS_PP-bd"/>
</dbReference>
<dbReference type="Pfam" id="PF00668">
    <property type="entry name" value="Condensation"/>
    <property type="match status" value="4"/>
</dbReference>
<evidence type="ECO:0000256" key="4">
    <source>
        <dbReference type="ARBA" id="ARBA00022553"/>
    </source>
</evidence>
<evidence type="ECO:0000313" key="11">
    <source>
        <dbReference type="EMBL" id="QDS34188.1"/>
    </source>
</evidence>
<feature type="domain" description="Carrier" evidence="10">
    <location>
        <begin position="2008"/>
        <end position="2083"/>
    </location>
</feature>
<dbReference type="GO" id="GO:0008610">
    <property type="term" value="P:lipid biosynthetic process"/>
    <property type="evidence" value="ECO:0007669"/>
    <property type="project" value="UniProtKB-ARBA"/>
</dbReference>
<evidence type="ECO:0000256" key="8">
    <source>
        <dbReference type="ARBA" id="ARBA00023268"/>
    </source>
</evidence>
<dbReference type="Pfam" id="PF00501">
    <property type="entry name" value="AMP-binding"/>
    <property type="match status" value="3"/>
</dbReference>
<dbReference type="Gene3D" id="2.30.38.10">
    <property type="entry name" value="Luciferase, Domain 3"/>
    <property type="match status" value="3"/>
</dbReference>
<keyword evidence="4" id="KW-0597">Phosphoprotein</keyword>
<dbReference type="FunFam" id="3.40.50.980:FF:000001">
    <property type="entry name" value="Non-ribosomal peptide synthetase"/>
    <property type="match status" value="3"/>
</dbReference>
<keyword evidence="7" id="KW-0045">Antibiotic biosynthesis</keyword>
<dbReference type="InterPro" id="IPR010060">
    <property type="entry name" value="NRPS_synth"/>
</dbReference>
<dbReference type="InterPro" id="IPR010071">
    <property type="entry name" value="AA_adenyl_dom"/>
</dbReference>
<feature type="domain" description="Carrier" evidence="10">
    <location>
        <begin position="972"/>
        <end position="1047"/>
    </location>
</feature>
<evidence type="ECO:0000256" key="9">
    <source>
        <dbReference type="SAM" id="MobiDB-lite"/>
    </source>
</evidence>
<evidence type="ECO:0000259" key="10">
    <source>
        <dbReference type="PROSITE" id="PS50075"/>
    </source>
</evidence>
<dbReference type="NCBIfam" id="NF003417">
    <property type="entry name" value="PRK04813.1"/>
    <property type="match status" value="3"/>
</dbReference>
<dbReference type="EMBL" id="CP042161">
    <property type="protein sequence ID" value="QDS34188.1"/>
    <property type="molecule type" value="Genomic_DNA"/>
</dbReference>
<dbReference type="InterPro" id="IPR020845">
    <property type="entry name" value="AMP-binding_CS"/>
</dbReference>
<evidence type="ECO:0000256" key="5">
    <source>
        <dbReference type="ARBA" id="ARBA00022598"/>
    </source>
</evidence>
<evidence type="ECO:0000256" key="6">
    <source>
        <dbReference type="ARBA" id="ARBA00022737"/>
    </source>
</evidence>
<dbReference type="InterPro" id="IPR025110">
    <property type="entry name" value="AMP-bd_C"/>
</dbReference>
<dbReference type="InterPro" id="IPR000873">
    <property type="entry name" value="AMP-dep_synth/lig_dom"/>
</dbReference>
<comment type="similarity">
    <text evidence="2">Belongs to the ATP-dependent AMP-binding enzyme family.</text>
</comment>
<dbReference type="Gene3D" id="3.30.300.30">
    <property type="match status" value="3"/>
</dbReference>
<dbReference type="GO" id="GO:0044550">
    <property type="term" value="P:secondary metabolite biosynthetic process"/>
    <property type="evidence" value="ECO:0007669"/>
    <property type="project" value="UniProtKB-ARBA"/>
</dbReference>
<dbReference type="SUPFAM" id="SSF56801">
    <property type="entry name" value="Acetyl-CoA synthetase-like"/>
    <property type="match status" value="3"/>
</dbReference>
<keyword evidence="3" id="KW-0596">Phosphopantetheine</keyword>
<dbReference type="SUPFAM" id="SSF52777">
    <property type="entry name" value="CoA-dependent acyltransferases"/>
    <property type="match status" value="8"/>
</dbReference>
<keyword evidence="5" id="KW-0436">Ligase</keyword>
<dbReference type="InterPro" id="IPR001242">
    <property type="entry name" value="Condensation_dom"/>
</dbReference>
<dbReference type="RefSeq" id="WP_144615580.1">
    <property type="nucleotide sequence ID" value="NZ_CP042161.1"/>
</dbReference>
<dbReference type="SMART" id="SM00823">
    <property type="entry name" value="PKS_PP"/>
    <property type="match status" value="3"/>
</dbReference>
<dbReference type="InterPro" id="IPR009081">
    <property type="entry name" value="PP-bd_ACP"/>
</dbReference>
<evidence type="ECO:0000256" key="7">
    <source>
        <dbReference type="ARBA" id="ARBA00023194"/>
    </source>
</evidence>
<dbReference type="CDD" id="cd19534">
    <property type="entry name" value="E_NRPS"/>
    <property type="match status" value="1"/>
</dbReference>
<name>A0A517I5M2_BREBE</name>
<dbReference type="NCBIfam" id="TIGR01720">
    <property type="entry name" value="NRPS-para261"/>
    <property type="match status" value="1"/>
</dbReference>
<dbReference type="CDD" id="cd19531">
    <property type="entry name" value="LCL_NRPS-like"/>
    <property type="match status" value="2"/>
</dbReference>
<feature type="domain" description="Carrier" evidence="10">
    <location>
        <begin position="3047"/>
        <end position="3121"/>
    </location>
</feature>
<dbReference type="InterPro" id="IPR045851">
    <property type="entry name" value="AMP-bd_C_sf"/>
</dbReference>
<evidence type="ECO:0000313" key="12">
    <source>
        <dbReference type="Proteomes" id="UP000317713"/>
    </source>
</evidence>
<dbReference type="GO" id="GO:0016874">
    <property type="term" value="F:ligase activity"/>
    <property type="evidence" value="ECO:0007669"/>
    <property type="project" value="UniProtKB-KW"/>
</dbReference>
<dbReference type="GO" id="GO:0005829">
    <property type="term" value="C:cytosol"/>
    <property type="evidence" value="ECO:0007669"/>
    <property type="project" value="TreeGrafter"/>
</dbReference>
<dbReference type="InterPro" id="IPR006162">
    <property type="entry name" value="Ppantetheine_attach_site"/>
</dbReference>
<protein>
    <submittedName>
        <fullName evidence="11">Tyrocidine non-ribosomal peptide synthetase TycB</fullName>
    </submittedName>
</protein>
<dbReference type="FunFam" id="3.30.300.30:FF:000010">
    <property type="entry name" value="Enterobactin synthetase component F"/>
    <property type="match status" value="3"/>
</dbReference>
<reference evidence="11 12" key="1">
    <citation type="submission" date="2019-07" db="EMBL/GenBank/DDBJ databases">
        <title>Characterization of Brevibacillus brevis HK544, as a potential biocontrol agent.</title>
        <authorList>
            <person name="Kim H."/>
        </authorList>
    </citation>
    <scope>NUCLEOTIDE SEQUENCE [LARGE SCALE GENOMIC DNA]</scope>
    <source>
        <strain evidence="11 12">HK544</strain>
    </source>
</reference>
<dbReference type="PROSITE" id="PS00455">
    <property type="entry name" value="AMP_BINDING"/>
    <property type="match status" value="3"/>
</dbReference>
<dbReference type="PROSITE" id="PS50075">
    <property type="entry name" value="CARRIER"/>
    <property type="match status" value="3"/>
</dbReference>
<dbReference type="PANTHER" id="PTHR45527">
    <property type="entry name" value="NONRIBOSOMAL PEPTIDE SYNTHETASE"/>
    <property type="match status" value="1"/>
</dbReference>
<dbReference type="Gene3D" id="3.40.50.980">
    <property type="match status" value="6"/>
</dbReference>
<dbReference type="SUPFAM" id="SSF47336">
    <property type="entry name" value="ACP-like"/>
    <property type="match status" value="3"/>
</dbReference>
<dbReference type="GO" id="GO:0031177">
    <property type="term" value="F:phosphopantetheine binding"/>
    <property type="evidence" value="ECO:0007669"/>
    <property type="project" value="InterPro"/>
</dbReference>
<gene>
    <name evidence="11" type="primary">tycB</name>
    <name evidence="11" type="ORF">FPS98_09465</name>
</gene>
<dbReference type="Proteomes" id="UP000317713">
    <property type="component" value="Chromosome"/>
</dbReference>
<dbReference type="Gene3D" id="3.30.559.10">
    <property type="entry name" value="Chloramphenicol acetyltransferase-like domain"/>
    <property type="match status" value="4"/>
</dbReference>
<dbReference type="GO" id="GO:0017000">
    <property type="term" value="P:antibiotic biosynthetic process"/>
    <property type="evidence" value="ECO:0007669"/>
    <property type="project" value="UniProtKB-KW"/>
</dbReference>
<dbReference type="PANTHER" id="PTHR45527:SF1">
    <property type="entry name" value="FATTY ACID SYNTHASE"/>
    <property type="match status" value="1"/>
</dbReference>
<keyword evidence="8" id="KW-0511">Multifunctional enzyme</keyword>
<dbReference type="InterPro" id="IPR036736">
    <property type="entry name" value="ACP-like_sf"/>
</dbReference>
<dbReference type="FunFam" id="3.40.50.12780:FF:000012">
    <property type="entry name" value="Non-ribosomal peptide synthetase"/>
    <property type="match status" value="3"/>
</dbReference>
<comment type="cofactor">
    <cofactor evidence="1">
        <name>pantetheine 4'-phosphate</name>
        <dbReference type="ChEBI" id="CHEBI:47942"/>
    </cofactor>
</comment>
<dbReference type="FunFam" id="2.30.38.10:FF:000001">
    <property type="entry name" value="Non-ribosomal peptide synthetase PvdI"/>
    <property type="match status" value="3"/>
</dbReference>
<dbReference type="Pfam" id="PF13193">
    <property type="entry name" value="AMP-binding_C"/>
    <property type="match status" value="3"/>
</dbReference>
<evidence type="ECO:0000256" key="3">
    <source>
        <dbReference type="ARBA" id="ARBA00022450"/>
    </source>
</evidence>
<dbReference type="Pfam" id="PF00550">
    <property type="entry name" value="PP-binding"/>
    <property type="match status" value="3"/>
</dbReference>
<dbReference type="CDD" id="cd19543">
    <property type="entry name" value="DCL_NRPS"/>
    <property type="match status" value="1"/>
</dbReference>
<feature type="region of interest" description="Disordered" evidence="9">
    <location>
        <begin position="3025"/>
        <end position="3046"/>
    </location>
</feature>
<evidence type="ECO:0000256" key="2">
    <source>
        <dbReference type="ARBA" id="ARBA00006432"/>
    </source>
</evidence>
<proteinExistence type="inferred from homology"/>
<sequence>MSVFSKEQVQDMYLLTPMQEGMLFHALLDEEHNSHLVQMSISIQGDLDVGLFTNSLHVLVERYDVFRTLFLYEKLKQPLQVVLKERPIPILFLDLTAYDEQEKQQRYTQYKRNDQEKTFQLAKDSLMRVAIFQMTESEYQIIWSFHHILMDGWCFSIIFDDLLSVYLSLKNGAPISLDPVQPYSQFIRWLEKQDKEAALAYWRDYLAQFEQQTSLPKFGKSSSKAFLPAQYRFVLDGMLTQQLSAIASQNQVTLPTVIQTLWGILLQSYNATNDVLFGSVVSGRPTEIVGIDKMVGLFINTIPFRIQAKNDQTFADLIQDVHQRTLQSQSYEHVPLYDIQNDSVLKQDLIDHLMVIENYPLVEALQKKASTQQVGFAISDVEMFEPTNYDMTVMVMPKEEIAMRFDYNAAVYDEAFIQKMAGHLKQIAACVTNNPKVTLQQVTLLTETEKQQLMARNLDTSAAYPTKTMHELFMEQVERTPDQVAVVFGEQQLTYQELDEKSNQLARFLRGKGIAADSLVGTMMDRSIEMVVGILGVLKAGGAFVPIDPELPEERIAYMLEHSGIQLVVTQHHLLEKVTTSTEKIDISAPAIWEESSASVEMINHPDDLFYIIYTSGTTGKPKGVMLEHKNMANLMHFTFTKTNIDFHEKVLQYTTCSFDVCYQEIFSTLLSGGQLYLITNEMRRHVEKLYAFIQEKQISILSLPVSFLKFIFNEKDYVQSFPRCVKHIITAGEQLVVTHELQKYLRNQHVFLHNHYGPSETHVVTTYTMDPSMDIPELPPIGKPISNTGIYILDEKLQMKPEGIVGELYISGANVGRGYLHNPELTAEKFLENPYQSGERMYRTGDLARWMPDGNIEFLGRIDHQVKIRGHRIELGEIESHLLNHALIKEAVVIDRTDETGGKYLCAYVVLTDEVSNEELRAYLSRTLPEYMIPSFFMNLERIPVTPNGKTDRRALPIPEGNAFTGADYLAPTTELEQKMAAIWENVLGVSPIGIQDNFFTLGGHSLKAIHLISRMHKDCQADVPLRVLFDRPTIQEIAKYVEGEEEGTYLAIPQVVMQEHYPVSSAQKRMLILNQLDPDSTVYNLPVVTVLDGELNVQQMEYAISNMVSRHESLRTSFHTINGELVQRIHQECKLPITYMEATEERLNQVITDFMRPFDLEKAPLSRVGLVKLGERRHVMIIDMHHIISDGVSSQIILNDLAHFYQDKSLPEQRIQYKDFAVWEKGLTQTDEYRKQEAYWTERFAGEIPVLNLPLDYSRPSVQSFEGVRYSFRTEKQLLDGLQRVAADTGTTLYMVLMAAYHVLLAKYSGQEDMVIGTVTAGRTHPDTESITGMFVNTLAMRNQPVATKSFKQFLREVKDNTLAAFEHGEYPFEELVEKLAVNRNRSRNPLFDTLFILQNMDADPIKIEGMTVTPYVPEGKMSKFDLSLEATQNDAGLMFCFEFCTKLFKQETIERMSRHYIQILQKVIGNTDLALYQMEMLTEQEKQELLVHFNDTCKPVELESTLPQLFEEQVLKTPNQIALVCGDNQLTYQELNKKANQLARTLRKKGVKADERVGIMANRSMEMVIGILAILKAGGAYVPIDPEYPNDRIAYMLEDCEARLVLTQEHLGTKVVAGVECLYLEDKSNYSRITTNLDPIHTATNLAYIIYTSGTTGKPKGVMVEHRGIVNSVTWNKEEFALSVHDRGLLALSFAFDGFVLTFFALILSGSTVILTKDEEAKDPIALKNLISTWSCSYTLCVPSLFQAILECSTTDEISPMKMAVLGGEKLSPKLVEMCKEMNPQMIVVNAYGPTESSVIATYLCDTLPDAPITIGRPIANTSIYIVDHSHQLLPIGVVGEICIGGLGLARGYWNKPELTEEKFVSNPFEPGERMYKTGDLGRWLPDGTIEFAGRLDEQVKVRGYRIEIGEIESVLLGYETTNEAIVVAYQDGSGDAYLTAYFTGKETISEAALRTHLSQELPAYMVPTYLVQLDAFPLTPNGKIDRKALPKPEGKPATGVEYVAPANEVEATLAKIWENVLGISGIGVMDNFFELGGHSLKAMSVVAHVHREFQIDLSLKHFFGSPTVRTLSRLIENSEAASDASIQPAEPRDYYPVSSAQQRMYLLYQLEGAGISYNTPGMIVLEGELVREQLAYALQALVDRHDIWRTSFEMVGGELVQKIHSHVKVEMEYQTAEAHQIDEIFYSFVRPFDLSVPPLIRMGLVKISDERHLLLYDMHHIAADAASVTIMFNELAELYQGRNLPEVRIQYKDFSVWQQGLFQSDAFKQQEEYWLRTFAGDITAVDLQTDYPRPAVKSFEGSHIALSTGHPLRDALQELATETKTTLFMVLLAAYNVLLSKYSGQDDIIVGTPISGRSRSELAPVVGMFVNTLAIRNKPTSEKTFKEFLMEVKQNALDAYDHQDYPFESLVEKLGIQRDPGRNPLFDTMFILQTDELDPKTLDQLVYRPYESGSALEIAKFDLSFHMTERETDLFLRLEYSTKLFKKDTVDRMSRHFLQILKSIAAHPDRMLQEIEMLTEEEKQLLLVEFNRTDREYAKDKTLQQLFEELAAKMPDQTALVFQGQRMSYQELNERANQLASVLREKGVEPSQIVAMLLERSLEMVIAILAILKAGGAYLPIDPEYPEERIRYMMEDSQAKLVLTHFHLIPKVTRHAEIIDLGDSRNYSPQTDNLLCINKPSDLAYIIYTSGTTGKPKGVMIEHRAIINCLQWRRDEYGFRPEDKALQVFSFAFDGFVASLFAPLLGGAACVLPREEEAKDPIVLKKLIASTGVTHYYGVPSLFQAILDCSTVADFPELRCVSLGGEKLPAQLVQKTKEKHPKIGINNEYGPTENSVVSTISRSIESGQDITIGRPIANVKAYIVDAQHRLQPVGVVGELCIGGPGLARGYLNKTELTDEKFVVNPFEPNERMYKTGDLVKWRTDGTIEYVGRADEQVKVRGYRIEIGEIESAILAYENIDQAVVVARDDGSAAGQYLCAYLVATSEVSIAELRRHLAKELPAYMVPSFFIQLDKMPLTPNDKIDRKALPKPSQDDNSGREYEAPRNELEQLLAIIWTDVLGIKQVGIKDNFFELGGDSIKAIQVSTRLYASGWTLAMKELFQHPSIEEVAIHVTPNNRESDQGVVEGEIGLTPIQKWFFERNFTDRHHWNQAVMLYREEGFDAVLVQQAFHKIVEHHDALRMIYKQENGIMTQINQGLTDDRFRFHSFDVREHANSAAHILELSDLIQSSIDLEQGPLVHLALFSTKEGDHLLIAIHHLVVDGVSWRILFEDFSSAYSQALQNQEIVLPKKTDSYKEWAAQLQSYAQSDELLREAAYWHNLESTTTPVALPTDFVAADRKQKHTHTVKVELTALETENLLRHVHHAYHTEINDLLLTALGLTVKEWANTSCPVINLEGHGREDIQNEMNVTRTVGWFTSQFPVVLDMEKSEDLAYQIKQIKENLRRIPKKGIGYEILRTMTSSTTQLSLSFALQPEISFNYLGQFDSDVKSGGYTFSPLGTGQLFSPESERVFLLDISGLIEDGKLQISFGYSSLQYKEETMTNLAYSYRNHLLRIIEHCMAKEEGELTPSDLGDDDLSMEELENILELI</sequence>
<dbReference type="FunFam" id="1.10.1200.10:FF:000005">
    <property type="entry name" value="Nonribosomal peptide synthetase 1"/>
    <property type="match status" value="3"/>
</dbReference>
<dbReference type="Gene3D" id="1.10.1200.10">
    <property type="entry name" value="ACP-like"/>
    <property type="match status" value="3"/>
</dbReference>
<dbReference type="GO" id="GO:0043041">
    <property type="term" value="P:amino acid activation for nonribosomal peptide biosynthetic process"/>
    <property type="evidence" value="ECO:0007669"/>
    <property type="project" value="TreeGrafter"/>
</dbReference>
<keyword evidence="6" id="KW-0677">Repeat</keyword>
<dbReference type="Gene3D" id="3.30.559.30">
    <property type="entry name" value="Nonribosomal peptide synthetase, condensation domain"/>
    <property type="match status" value="4"/>
</dbReference>
<evidence type="ECO:0000256" key="1">
    <source>
        <dbReference type="ARBA" id="ARBA00001957"/>
    </source>
</evidence>
<organism evidence="11 12">
    <name type="scientific">Brevibacillus brevis</name>
    <name type="common">Bacillus brevis</name>
    <dbReference type="NCBI Taxonomy" id="1393"/>
    <lineage>
        <taxon>Bacteria</taxon>
        <taxon>Bacillati</taxon>
        <taxon>Bacillota</taxon>
        <taxon>Bacilli</taxon>
        <taxon>Bacillales</taxon>
        <taxon>Paenibacillaceae</taxon>
        <taxon>Brevibacillus</taxon>
    </lineage>
</organism>